<dbReference type="InterPro" id="IPR026444">
    <property type="entry name" value="Secre_tail"/>
</dbReference>
<evidence type="ECO:0000313" key="6">
    <source>
        <dbReference type="Proteomes" id="UP001255185"/>
    </source>
</evidence>
<dbReference type="SMART" id="SM00060">
    <property type="entry name" value="FN3"/>
    <property type="match status" value="3"/>
</dbReference>
<comment type="caution">
    <text evidence="5">The sequence shown here is derived from an EMBL/GenBank/DDBJ whole genome shotgun (WGS) entry which is preliminary data.</text>
</comment>
<sequence length="793" mass="85737">MKTKLLFLFLLVSTFANAQTPTISNVNHQSVTSTSALVNFNLQNNCLTYSYRVEYSTDLSFSSFSPQTANNYCNASPILHSVGIGSLLPNTLYYYRIRIQISSNLYYSAASTFTTLGETPVFGPSTATPSVTTAIINYSLVAGVGTSTMTVYWGLSQGAMTNSLANGTIFNAGSGSATIEGLTPETLYYFTVEAINSNGDAYASLGTFTTLPAPPAGTEPGLIRDFKFDNDTYDTTNSIQFVSTNSNSPINFGTDRFGVDSKCLITTASAFRESAIPSLPLGNSDRTVSIWYKVDAISTATYPGPFAYGGANTYNTFGLYLNSINVVFQGYAYDQPFTNTTVAGTWYHAVVVFQSGVARIYINGVLKGEISRPLLNTTNSNFRIGNFNGSVDDLKIYDLALTNTEITNLYNFNSTVLPDAPPVVNDLSESVTVSTVAITYTLTSSNNEATSIVKYGLAETSLTSQVNGFSTNNTATNTVSINGLLPDTEYFYQVEATNADGTTLSSIESFTTLQGQAIAEYSFDNTYDNLNGNAPFTSNPNTSFVNDRNGNATSALNLNNAGVEASIPTLPFGGSSRTISVWAKLNTVQNPHNHIFSYGGIFTGLGFAGAFNESAVDFFGYSDDFNVLSANTVATWYHFVYSYDGVNVKLYKNGVLLATEPKNLNTAVYDMFSLGRSLDYASVFDGAIDDLKIYNYALSQEEITALYTTNSLSISDFNQSLSEIKLYPNPASDILNIQTNSTLKSVEIYNIQGQKVVSSNQKQINVAHLASGVYLVKIQDENAKIATKKIVIK</sequence>
<dbReference type="Gene3D" id="2.60.40.380">
    <property type="entry name" value="Purple acid phosphatase-like, N-terminal"/>
    <property type="match status" value="1"/>
</dbReference>
<dbReference type="InterPro" id="IPR006558">
    <property type="entry name" value="LamG-like"/>
</dbReference>
<dbReference type="Gene3D" id="2.60.40.10">
    <property type="entry name" value="Immunoglobulins"/>
    <property type="match status" value="2"/>
</dbReference>
<dbReference type="InterPro" id="IPR015914">
    <property type="entry name" value="PAPs_N"/>
</dbReference>
<evidence type="ECO:0000256" key="2">
    <source>
        <dbReference type="ARBA" id="ARBA00023157"/>
    </source>
</evidence>
<protein>
    <submittedName>
        <fullName evidence="5">Chitodextrinase</fullName>
    </submittedName>
</protein>
<feature type="domain" description="Fibronectin type-III" evidence="4">
    <location>
        <begin position="120"/>
        <end position="213"/>
    </location>
</feature>
<organism evidence="5 6">
    <name type="scientific">Flavobacterium arsenatis</name>
    <dbReference type="NCBI Taxonomy" id="1484332"/>
    <lineage>
        <taxon>Bacteria</taxon>
        <taxon>Pseudomonadati</taxon>
        <taxon>Bacteroidota</taxon>
        <taxon>Flavobacteriia</taxon>
        <taxon>Flavobacteriales</taxon>
        <taxon>Flavobacteriaceae</taxon>
        <taxon>Flavobacterium</taxon>
    </lineage>
</organism>
<dbReference type="InterPro" id="IPR003961">
    <property type="entry name" value="FN3_dom"/>
</dbReference>
<keyword evidence="2" id="KW-1015">Disulfide bond</keyword>
<evidence type="ECO:0000256" key="3">
    <source>
        <dbReference type="SAM" id="SignalP"/>
    </source>
</evidence>
<accession>A0ABU1TK18</accession>
<evidence type="ECO:0000313" key="5">
    <source>
        <dbReference type="EMBL" id="MDR6966331.1"/>
    </source>
</evidence>
<feature type="domain" description="Fibronectin type-III" evidence="4">
    <location>
        <begin position="418"/>
        <end position="515"/>
    </location>
</feature>
<dbReference type="NCBIfam" id="TIGR04183">
    <property type="entry name" value="Por_Secre_tail"/>
    <property type="match status" value="1"/>
</dbReference>
<dbReference type="Pfam" id="PF16656">
    <property type="entry name" value="Pur_ac_phosph_N"/>
    <property type="match status" value="1"/>
</dbReference>
<evidence type="ECO:0000256" key="1">
    <source>
        <dbReference type="ARBA" id="ARBA00022729"/>
    </source>
</evidence>
<dbReference type="Gene3D" id="2.60.120.200">
    <property type="match status" value="2"/>
</dbReference>
<feature type="chain" id="PRO_5046274197" evidence="3">
    <location>
        <begin position="19"/>
        <end position="793"/>
    </location>
</feature>
<keyword evidence="1 3" id="KW-0732">Signal</keyword>
<gene>
    <name evidence="5" type="ORF">J2X31_000324</name>
</gene>
<dbReference type="SMART" id="SM00560">
    <property type="entry name" value="LamGL"/>
    <property type="match status" value="1"/>
</dbReference>
<dbReference type="SUPFAM" id="SSF49265">
    <property type="entry name" value="Fibronectin type III"/>
    <property type="match status" value="2"/>
</dbReference>
<dbReference type="PANTHER" id="PTHR42535">
    <property type="entry name" value="OOKINETE PROTEIN, PUTATIVE-RELATED"/>
    <property type="match status" value="1"/>
</dbReference>
<dbReference type="SUPFAM" id="SSF49899">
    <property type="entry name" value="Concanavalin A-like lectins/glucanases"/>
    <property type="match status" value="2"/>
</dbReference>
<dbReference type="PROSITE" id="PS50853">
    <property type="entry name" value="FN3"/>
    <property type="match status" value="2"/>
</dbReference>
<dbReference type="InterPro" id="IPR036116">
    <property type="entry name" value="FN3_sf"/>
</dbReference>
<evidence type="ECO:0000259" key="4">
    <source>
        <dbReference type="PROSITE" id="PS50853"/>
    </source>
</evidence>
<dbReference type="EMBL" id="JAVDVI010000001">
    <property type="protein sequence ID" value="MDR6966331.1"/>
    <property type="molecule type" value="Genomic_DNA"/>
</dbReference>
<dbReference type="RefSeq" id="WP_310023858.1">
    <property type="nucleotide sequence ID" value="NZ_JAVDVI010000001.1"/>
</dbReference>
<dbReference type="CDD" id="cd00063">
    <property type="entry name" value="FN3"/>
    <property type="match status" value="2"/>
</dbReference>
<dbReference type="Proteomes" id="UP001255185">
    <property type="component" value="Unassembled WGS sequence"/>
</dbReference>
<keyword evidence="6" id="KW-1185">Reference proteome</keyword>
<dbReference type="InterPro" id="IPR013783">
    <property type="entry name" value="Ig-like_fold"/>
</dbReference>
<dbReference type="PANTHER" id="PTHR42535:SF2">
    <property type="entry name" value="CHROMOSOME UNDETERMINED SCAFFOLD_146, WHOLE GENOME SHOTGUN SEQUENCE"/>
    <property type="match status" value="1"/>
</dbReference>
<feature type="signal peptide" evidence="3">
    <location>
        <begin position="1"/>
        <end position="18"/>
    </location>
</feature>
<name>A0ABU1TK18_9FLAO</name>
<proteinExistence type="predicted"/>
<dbReference type="Pfam" id="PF18962">
    <property type="entry name" value="Por_Secre_tail"/>
    <property type="match status" value="1"/>
</dbReference>
<dbReference type="InterPro" id="IPR013320">
    <property type="entry name" value="ConA-like_dom_sf"/>
</dbReference>
<reference evidence="5 6" key="1">
    <citation type="submission" date="2023-07" db="EMBL/GenBank/DDBJ databases">
        <title>Sorghum-associated microbial communities from plants grown in Nebraska, USA.</title>
        <authorList>
            <person name="Schachtman D."/>
        </authorList>
    </citation>
    <scope>NUCLEOTIDE SEQUENCE [LARGE SCALE GENOMIC DNA]</scope>
    <source>
        <strain evidence="5 6">3773</strain>
    </source>
</reference>
<dbReference type="Pfam" id="PF13385">
    <property type="entry name" value="Laminin_G_3"/>
    <property type="match status" value="2"/>
</dbReference>